<organism evidence="2 3">
    <name type="scientific">Thermobacillus xylanilyticus</name>
    <dbReference type="NCBI Taxonomy" id="76633"/>
    <lineage>
        <taxon>Bacteria</taxon>
        <taxon>Bacillati</taxon>
        <taxon>Bacillota</taxon>
        <taxon>Bacilli</taxon>
        <taxon>Bacillales</taxon>
        <taxon>Paenibacillaceae</taxon>
        <taxon>Thermobacillus</taxon>
    </lineage>
</organism>
<dbReference type="RefSeq" id="WP_213484073.1">
    <property type="nucleotide sequence ID" value="NZ_CAJRAY010000033.1"/>
</dbReference>
<comment type="caution">
    <text evidence="2">The sequence shown here is derived from an EMBL/GenBank/DDBJ whole genome shotgun (WGS) entry which is preliminary data.</text>
</comment>
<keyword evidence="3" id="KW-1185">Reference proteome</keyword>
<proteinExistence type="predicted"/>
<evidence type="ECO:0000313" key="3">
    <source>
        <dbReference type="Proteomes" id="UP000681526"/>
    </source>
</evidence>
<dbReference type="Proteomes" id="UP000681526">
    <property type="component" value="Unassembled WGS sequence"/>
</dbReference>
<keyword evidence="1" id="KW-0472">Membrane</keyword>
<protein>
    <recommendedName>
        <fullName evidence="4">DUF2500 domain-containing protein</fullName>
    </recommendedName>
</protein>
<evidence type="ECO:0000313" key="2">
    <source>
        <dbReference type="EMBL" id="CAG5084069.1"/>
    </source>
</evidence>
<dbReference type="EMBL" id="CAJRAY010000033">
    <property type="protein sequence ID" value="CAG5084069.1"/>
    <property type="molecule type" value="Genomic_DNA"/>
</dbReference>
<dbReference type="Pfam" id="PF10694">
    <property type="entry name" value="DUF2500"/>
    <property type="match status" value="1"/>
</dbReference>
<gene>
    <name evidence="2" type="primary">txxe 1628</name>
    <name evidence="2" type="ORF">TXXE_07500</name>
</gene>
<dbReference type="InterPro" id="IPR019635">
    <property type="entry name" value="DUF2500"/>
</dbReference>
<name>A0ABM8V317_THEXY</name>
<reference evidence="2 3" key="1">
    <citation type="submission" date="2021-04" db="EMBL/GenBank/DDBJ databases">
        <authorList>
            <person name="Rakotoarivonina H."/>
        </authorList>
    </citation>
    <scope>NUCLEOTIDE SEQUENCE [LARGE SCALE GENOMIC DNA]</scope>
    <source>
        <strain evidence="2 3">XE</strain>
    </source>
</reference>
<keyword evidence="1" id="KW-1133">Transmembrane helix</keyword>
<dbReference type="Gene3D" id="2.40.50.660">
    <property type="match status" value="1"/>
</dbReference>
<keyword evidence="1" id="KW-0812">Transmembrane</keyword>
<sequence length="144" mass="16123">MHDPFSPGPFGGFDFMFTLMPIIILIGFAAFFAIVVVGIARHIRNTRAPRRTVYARVAAKRMEVTGGSNMHHHADGAVHHGFGSRTDYYITLEFENGERREFLDVKNLYGLVVEGDVGYAAIQGDWIVAFERQPMTHMGHNPGM</sequence>
<evidence type="ECO:0008006" key="4">
    <source>
        <dbReference type="Google" id="ProtNLM"/>
    </source>
</evidence>
<evidence type="ECO:0000256" key="1">
    <source>
        <dbReference type="SAM" id="Phobius"/>
    </source>
</evidence>
<accession>A0ABM8V317</accession>
<feature type="transmembrane region" description="Helical" evidence="1">
    <location>
        <begin position="15"/>
        <end position="40"/>
    </location>
</feature>